<name>A0A3D9ZFD6_9ACTN</name>
<dbReference type="Proteomes" id="UP000256913">
    <property type="component" value="Unassembled WGS sequence"/>
</dbReference>
<dbReference type="Gene3D" id="1.10.3210.10">
    <property type="entry name" value="Hypothetical protein af1432"/>
    <property type="match status" value="1"/>
</dbReference>
<feature type="transmembrane region" description="Helical" evidence="1">
    <location>
        <begin position="143"/>
        <end position="163"/>
    </location>
</feature>
<evidence type="ECO:0000259" key="2">
    <source>
        <dbReference type="PROSITE" id="PS50887"/>
    </source>
</evidence>
<evidence type="ECO:0000259" key="3">
    <source>
        <dbReference type="PROSITE" id="PS51832"/>
    </source>
</evidence>
<keyword evidence="1" id="KW-0472">Membrane</keyword>
<dbReference type="Pfam" id="PF13487">
    <property type="entry name" value="HD_5"/>
    <property type="match status" value="1"/>
</dbReference>
<feature type="transmembrane region" description="Helical" evidence="1">
    <location>
        <begin position="20"/>
        <end position="40"/>
    </location>
</feature>
<feature type="transmembrane region" description="Helical" evidence="1">
    <location>
        <begin position="239"/>
        <end position="256"/>
    </location>
</feature>
<dbReference type="GO" id="GO:0052621">
    <property type="term" value="F:diguanylate cyclase activity"/>
    <property type="evidence" value="ECO:0007669"/>
    <property type="project" value="TreeGrafter"/>
</dbReference>
<dbReference type="FunFam" id="3.30.70.270:FF:000001">
    <property type="entry name" value="Diguanylate cyclase domain protein"/>
    <property type="match status" value="1"/>
</dbReference>
<dbReference type="CDD" id="cd00077">
    <property type="entry name" value="HDc"/>
    <property type="match status" value="1"/>
</dbReference>
<dbReference type="GO" id="GO:0043709">
    <property type="term" value="P:cell adhesion involved in single-species biofilm formation"/>
    <property type="evidence" value="ECO:0007669"/>
    <property type="project" value="TreeGrafter"/>
</dbReference>
<feature type="transmembrane region" description="Helical" evidence="1">
    <location>
        <begin position="52"/>
        <end position="69"/>
    </location>
</feature>
<organism evidence="4 5">
    <name type="scientific">Asanoa ferruginea</name>
    <dbReference type="NCBI Taxonomy" id="53367"/>
    <lineage>
        <taxon>Bacteria</taxon>
        <taxon>Bacillati</taxon>
        <taxon>Actinomycetota</taxon>
        <taxon>Actinomycetes</taxon>
        <taxon>Micromonosporales</taxon>
        <taxon>Micromonosporaceae</taxon>
        <taxon>Asanoa</taxon>
    </lineage>
</organism>
<dbReference type="InterPro" id="IPR037522">
    <property type="entry name" value="HD_GYP_dom"/>
</dbReference>
<keyword evidence="1" id="KW-1133">Transmembrane helix</keyword>
<sequence>MSDSTSLGSFLRRDRAMRWATGVGVGWLVVFVVLLVIAQVAHPSTALVDLPYLVPIVVAVGLSITAAVVTRGRTRIAWTLLATSNALWLVGEVVWVYYTYVLGRGPPAVSSADFFYLSSYVVAIPAILVGIGSTGHLRHIRGLLDAGLLALGLGTIGWQVAISPSLPEAPRLADFVAFAYPLFGVAIVTTLAAVGLAGRHRLPAWAALVGAGFAVAGITDAMYAYSIAAQNTDSNWTNIGWQIEAVLFGLAAVAAIRRPEPEARERPRSRDLTAVPLVIAGLAATGLILADRLDEGPLTGSTLAILLALFAGLLARQLLIIRDRTRLATQLRAALREQERLAITDGLTGVYNRRFFQEMLRIEAERAERAETPLSLILIDLDEFKKVNDGYGHPAGDVVLAQIAARIRGGLRSTDVVARYGGEEFVCLLPGAGEEVAVEIGEQIRQAIGRDAVAIGGGRSVCLTSSLGVATAGTRAARPLSEPEGLVNDADAALYRAKANGRNQVIAAGMLVDPIDTDPDLPPGLVWLADQIDAKISVHEHSTAVSRWSLLVGERLGVDVATLRRIGAAGRLHDVGKLSVADAVLRKALPLTAAEWAQLRRHPAESARLLTELGQRPDLAAVVAAHHERFDGSGYPLGLAGAEIPIEARIVAVADAWAAMLADRPYAVARTVAAAREQIELGRGSQFDPAVADAFLALVDEGLVGDLAALAVPSPM</sequence>
<feature type="transmembrane region" description="Helical" evidence="1">
    <location>
        <begin position="175"/>
        <end position="197"/>
    </location>
</feature>
<dbReference type="PROSITE" id="PS50887">
    <property type="entry name" value="GGDEF"/>
    <property type="match status" value="1"/>
</dbReference>
<feature type="transmembrane region" description="Helical" evidence="1">
    <location>
        <begin position="76"/>
        <end position="98"/>
    </location>
</feature>
<feature type="transmembrane region" description="Helical" evidence="1">
    <location>
        <begin position="204"/>
        <end position="227"/>
    </location>
</feature>
<dbReference type="NCBIfam" id="TIGR00254">
    <property type="entry name" value="GGDEF"/>
    <property type="match status" value="1"/>
</dbReference>
<keyword evidence="5" id="KW-1185">Reference proteome</keyword>
<gene>
    <name evidence="4" type="ORF">DFJ67_1950</name>
</gene>
<evidence type="ECO:0000313" key="4">
    <source>
        <dbReference type="EMBL" id="REF95985.1"/>
    </source>
</evidence>
<dbReference type="PANTHER" id="PTHR45138:SF24">
    <property type="entry name" value="DIGUANYLATE CYCLASE DGCC-RELATED"/>
    <property type="match status" value="1"/>
</dbReference>
<feature type="transmembrane region" description="Helical" evidence="1">
    <location>
        <begin position="302"/>
        <end position="321"/>
    </location>
</feature>
<dbReference type="SMART" id="SM00267">
    <property type="entry name" value="GGDEF"/>
    <property type="match status" value="1"/>
</dbReference>
<feature type="transmembrane region" description="Helical" evidence="1">
    <location>
        <begin position="272"/>
        <end position="290"/>
    </location>
</feature>
<dbReference type="PROSITE" id="PS51832">
    <property type="entry name" value="HD_GYP"/>
    <property type="match status" value="1"/>
</dbReference>
<dbReference type="AlphaFoldDB" id="A0A3D9ZFD6"/>
<feature type="domain" description="GGDEF" evidence="2">
    <location>
        <begin position="372"/>
        <end position="510"/>
    </location>
</feature>
<dbReference type="RefSeq" id="WP_116067582.1">
    <property type="nucleotide sequence ID" value="NZ_BONB01000013.1"/>
</dbReference>
<dbReference type="EMBL" id="QUMQ01000001">
    <property type="protein sequence ID" value="REF95985.1"/>
    <property type="molecule type" value="Genomic_DNA"/>
</dbReference>
<feature type="transmembrane region" description="Helical" evidence="1">
    <location>
        <begin position="114"/>
        <end position="131"/>
    </location>
</feature>
<evidence type="ECO:0000313" key="5">
    <source>
        <dbReference type="Proteomes" id="UP000256913"/>
    </source>
</evidence>
<dbReference type="SUPFAM" id="SSF109604">
    <property type="entry name" value="HD-domain/PDEase-like"/>
    <property type="match status" value="1"/>
</dbReference>
<dbReference type="OrthoDB" id="9802066at2"/>
<dbReference type="InterPro" id="IPR000160">
    <property type="entry name" value="GGDEF_dom"/>
</dbReference>
<dbReference type="GO" id="GO:1902201">
    <property type="term" value="P:negative regulation of bacterial-type flagellum-dependent cell motility"/>
    <property type="evidence" value="ECO:0007669"/>
    <property type="project" value="TreeGrafter"/>
</dbReference>
<dbReference type="Gene3D" id="3.30.70.270">
    <property type="match status" value="1"/>
</dbReference>
<dbReference type="InterPro" id="IPR029787">
    <property type="entry name" value="Nucleotide_cyclase"/>
</dbReference>
<dbReference type="InterPro" id="IPR003607">
    <property type="entry name" value="HD/PDEase_dom"/>
</dbReference>
<keyword evidence="1" id="KW-0812">Transmembrane</keyword>
<dbReference type="InterPro" id="IPR043128">
    <property type="entry name" value="Rev_trsase/Diguanyl_cyclase"/>
</dbReference>
<comment type="caution">
    <text evidence="4">The sequence shown here is derived from an EMBL/GenBank/DDBJ whole genome shotgun (WGS) entry which is preliminary data.</text>
</comment>
<dbReference type="SUPFAM" id="SSF55073">
    <property type="entry name" value="Nucleotide cyclase"/>
    <property type="match status" value="1"/>
</dbReference>
<reference evidence="4 5" key="1">
    <citation type="submission" date="2018-08" db="EMBL/GenBank/DDBJ databases">
        <title>Sequencing the genomes of 1000 actinobacteria strains.</title>
        <authorList>
            <person name="Klenk H.-P."/>
        </authorList>
    </citation>
    <scope>NUCLEOTIDE SEQUENCE [LARGE SCALE GENOMIC DNA]</scope>
    <source>
        <strain evidence="4 5">DSM 44099</strain>
    </source>
</reference>
<protein>
    <submittedName>
        <fullName evidence="4">Diguanylate cyclase (GGDEF)-like protein</fullName>
    </submittedName>
</protein>
<dbReference type="GO" id="GO:0005886">
    <property type="term" value="C:plasma membrane"/>
    <property type="evidence" value="ECO:0007669"/>
    <property type="project" value="TreeGrafter"/>
</dbReference>
<dbReference type="CDD" id="cd01949">
    <property type="entry name" value="GGDEF"/>
    <property type="match status" value="1"/>
</dbReference>
<dbReference type="SMART" id="SM00471">
    <property type="entry name" value="HDc"/>
    <property type="match status" value="1"/>
</dbReference>
<feature type="domain" description="HD-GYP" evidence="3">
    <location>
        <begin position="514"/>
        <end position="711"/>
    </location>
</feature>
<proteinExistence type="predicted"/>
<dbReference type="PANTHER" id="PTHR45138">
    <property type="entry name" value="REGULATORY COMPONENTS OF SENSORY TRANSDUCTION SYSTEM"/>
    <property type="match status" value="1"/>
</dbReference>
<dbReference type="Pfam" id="PF00990">
    <property type="entry name" value="GGDEF"/>
    <property type="match status" value="1"/>
</dbReference>
<dbReference type="InterPro" id="IPR050469">
    <property type="entry name" value="Diguanylate_Cyclase"/>
</dbReference>
<accession>A0A3D9ZFD6</accession>
<evidence type="ECO:0000256" key="1">
    <source>
        <dbReference type="SAM" id="Phobius"/>
    </source>
</evidence>